<dbReference type="EMBL" id="CP046401">
    <property type="protein sequence ID" value="QGY46763.1"/>
    <property type="molecule type" value="Genomic_DNA"/>
</dbReference>
<feature type="transmembrane region" description="Helical" evidence="1">
    <location>
        <begin position="142"/>
        <end position="159"/>
    </location>
</feature>
<dbReference type="Proteomes" id="UP000428260">
    <property type="component" value="Chromosome"/>
</dbReference>
<reference evidence="2 3" key="1">
    <citation type="submission" date="2019-11" db="EMBL/GenBank/DDBJ databases">
        <authorList>
            <person name="Zheng R.K."/>
            <person name="Sun C.M."/>
        </authorList>
    </citation>
    <scope>NUCLEOTIDE SEQUENCE [LARGE SCALE GENOMIC DNA]</scope>
    <source>
        <strain evidence="2 3">WC007</strain>
    </source>
</reference>
<sequence>MIFSLVGICVLIADKKIVDTKTLKLNSIFCTDYNFSTMKIRDILFYAGLTVVIILSFFLYSSRHHPLLNSDDALNILMTFYYKLPQDLYCWGQDRGGTLIPLIGQIFHKYFGISAVNAVSISNYFILILGYIGFSSLFKSKLTKLVFAIIWFFPPIRFIDLNRFPLGMQYSLIGFSVLFVNKIDFKNKKLVLNHILIIVVLLILSVSIWVSDLAIVTIVLLGITLFTFNSLRSNKLRLNKIILAYILLGTVGNYLFIRYAKSYATGAAKYYTSFNNLDTFFQSVNVLKAEVFKIFAFQNEEFLLSIYAWLVLIFTFFCISAIYKKSLILTADSKKWLIFFLLDFFTVFGVILVSKWVYLNGMGRWYFIPLYISFSMAILQVFDHLEPDYHKNLIAKSALVFIVLVGAFSSIHYLKYIRPKTLRSKIDVRSEFLELGEIGIIGEFWNSYISACPDPYRIKATAFDGAAVRNQRLVDEVFAQPKIYVIKDMWLKSFPDTLKQFSYVLVKKDSSFSLGDCIINRYEKIKRDEIIPFESLKFNEAVNRTAAGIELQIKNKELKDKYIIWGPYLPIGIGDFTIKYKLKIENIRDANPVAKFDIVAGYGKTVLAQKTLSAEKLDSSGYFELSFRTDKRYRDIEFRTYFYGNSDLIIKELQLVEK</sequence>
<keyword evidence="1" id="KW-1133">Transmembrane helix</keyword>
<feature type="transmembrane region" description="Helical" evidence="1">
    <location>
        <begin position="165"/>
        <end position="183"/>
    </location>
</feature>
<keyword evidence="3" id="KW-1185">Reference proteome</keyword>
<accession>A0A6I6K562</accession>
<name>A0A6I6K562_9BACT</name>
<feature type="transmembrane region" description="Helical" evidence="1">
    <location>
        <begin position="336"/>
        <end position="359"/>
    </location>
</feature>
<feature type="transmembrane region" description="Helical" evidence="1">
    <location>
        <begin position="238"/>
        <end position="257"/>
    </location>
</feature>
<feature type="transmembrane region" description="Helical" evidence="1">
    <location>
        <begin position="110"/>
        <end position="130"/>
    </location>
</feature>
<keyword evidence="1" id="KW-0472">Membrane</keyword>
<dbReference type="KEGG" id="mcos:GM418_24825"/>
<keyword evidence="1" id="KW-0812">Transmembrane</keyword>
<feature type="transmembrane region" description="Helical" evidence="1">
    <location>
        <begin position="394"/>
        <end position="414"/>
    </location>
</feature>
<gene>
    <name evidence="2" type="ORF">GM418_24825</name>
</gene>
<feature type="transmembrane region" description="Helical" evidence="1">
    <location>
        <begin position="190"/>
        <end position="208"/>
    </location>
</feature>
<feature type="transmembrane region" description="Helical" evidence="1">
    <location>
        <begin position="214"/>
        <end position="231"/>
    </location>
</feature>
<evidence type="ECO:0000313" key="3">
    <source>
        <dbReference type="Proteomes" id="UP000428260"/>
    </source>
</evidence>
<proteinExistence type="predicted"/>
<feature type="transmembrane region" description="Helical" evidence="1">
    <location>
        <begin position="43"/>
        <end position="60"/>
    </location>
</feature>
<protein>
    <recommendedName>
        <fullName evidence="4">Glycosyltransferase RgtA/B/C/D-like domain-containing protein</fullName>
    </recommendedName>
</protein>
<evidence type="ECO:0000313" key="2">
    <source>
        <dbReference type="EMBL" id="QGY46763.1"/>
    </source>
</evidence>
<feature type="transmembrane region" description="Helical" evidence="1">
    <location>
        <begin position="302"/>
        <end position="324"/>
    </location>
</feature>
<evidence type="ECO:0000256" key="1">
    <source>
        <dbReference type="SAM" id="Phobius"/>
    </source>
</evidence>
<dbReference type="RefSeq" id="WP_158869982.1">
    <property type="nucleotide sequence ID" value="NZ_CP046401.1"/>
</dbReference>
<feature type="transmembrane region" description="Helical" evidence="1">
    <location>
        <begin position="365"/>
        <end position="382"/>
    </location>
</feature>
<evidence type="ECO:0008006" key="4">
    <source>
        <dbReference type="Google" id="ProtNLM"/>
    </source>
</evidence>
<organism evidence="2 3">
    <name type="scientific">Maribellus comscasis</name>
    <dbReference type="NCBI Taxonomy" id="2681766"/>
    <lineage>
        <taxon>Bacteria</taxon>
        <taxon>Pseudomonadati</taxon>
        <taxon>Bacteroidota</taxon>
        <taxon>Bacteroidia</taxon>
        <taxon>Marinilabiliales</taxon>
        <taxon>Prolixibacteraceae</taxon>
        <taxon>Maribellus</taxon>
    </lineage>
</organism>
<dbReference type="AlphaFoldDB" id="A0A6I6K562"/>